<accession>A0A8K0P9V0</accession>
<name>A0A8K0P9V0_LADFU</name>
<dbReference type="EMBL" id="KZ309604">
    <property type="protein sequence ID" value="KAG8239346.1"/>
    <property type="molecule type" value="Genomic_DNA"/>
</dbReference>
<evidence type="ECO:0000313" key="1">
    <source>
        <dbReference type="EMBL" id="KAG8239346.1"/>
    </source>
</evidence>
<comment type="caution">
    <text evidence="1">The sequence shown here is derived from an EMBL/GenBank/DDBJ whole genome shotgun (WGS) entry which is preliminary data.</text>
</comment>
<sequence length="115" mass="13080">MSFPFQKGFIPGSEGCFKHNFMLDATLEDARRNGNEVAVAWLDLEDAFGSIPHHHISRTLQEIEESVPTTWKQSCTILIHKGGNEEEMENWRPIALQPTIGKLFSGIIADRIYCY</sequence>
<dbReference type="OrthoDB" id="407509at2759"/>
<gene>
    <name evidence="1" type="ORF">J437_LFUL019127</name>
</gene>
<organism evidence="1 2">
    <name type="scientific">Ladona fulva</name>
    <name type="common">Scarce chaser dragonfly</name>
    <name type="synonym">Libellula fulva</name>
    <dbReference type="NCBI Taxonomy" id="123851"/>
    <lineage>
        <taxon>Eukaryota</taxon>
        <taxon>Metazoa</taxon>
        <taxon>Ecdysozoa</taxon>
        <taxon>Arthropoda</taxon>
        <taxon>Hexapoda</taxon>
        <taxon>Insecta</taxon>
        <taxon>Pterygota</taxon>
        <taxon>Palaeoptera</taxon>
        <taxon>Odonata</taxon>
        <taxon>Epiprocta</taxon>
        <taxon>Anisoptera</taxon>
        <taxon>Libelluloidea</taxon>
        <taxon>Libellulidae</taxon>
        <taxon>Ladona</taxon>
    </lineage>
</organism>
<dbReference type="Proteomes" id="UP000792457">
    <property type="component" value="Unassembled WGS sequence"/>
</dbReference>
<dbReference type="PANTHER" id="PTHR19446">
    <property type="entry name" value="REVERSE TRANSCRIPTASES"/>
    <property type="match status" value="1"/>
</dbReference>
<protein>
    <recommendedName>
        <fullName evidence="3">Reverse transcriptase domain-containing protein</fullName>
    </recommendedName>
</protein>
<evidence type="ECO:0000313" key="2">
    <source>
        <dbReference type="Proteomes" id="UP000792457"/>
    </source>
</evidence>
<reference evidence="1" key="2">
    <citation type="submission" date="2017-10" db="EMBL/GenBank/DDBJ databases">
        <title>Ladona fulva Genome sequencing and assembly.</title>
        <authorList>
            <person name="Murali S."/>
            <person name="Richards S."/>
            <person name="Bandaranaike D."/>
            <person name="Bellair M."/>
            <person name="Blankenburg K."/>
            <person name="Chao H."/>
            <person name="Dinh H."/>
            <person name="Doddapaneni H."/>
            <person name="Dugan-Rocha S."/>
            <person name="Elkadiri S."/>
            <person name="Gnanaolivu R."/>
            <person name="Hernandez B."/>
            <person name="Skinner E."/>
            <person name="Javaid M."/>
            <person name="Lee S."/>
            <person name="Li M."/>
            <person name="Ming W."/>
            <person name="Munidasa M."/>
            <person name="Muniz J."/>
            <person name="Nguyen L."/>
            <person name="Hughes D."/>
            <person name="Osuji N."/>
            <person name="Pu L.-L."/>
            <person name="Puazo M."/>
            <person name="Qu C."/>
            <person name="Quiroz J."/>
            <person name="Raj R."/>
            <person name="Weissenberger G."/>
            <person name="Xin Y."/>
            <person name="Zou X."/>
            <person name="Han Y."/>
            <person name="Worley K."/>
            <person name="Muzny D."/>
            <person name="Gibbs R."/>
        </authorList>
    </citation>
    <scope>NUCLEOTIDE SEQUENCE</scope>
    <source>
        <strain evidence="1">Sampled in the wild</strain>
    </source>
</reference>
<reference evidence="1" key="1">
    <citation type="submission" date="2013-04" db="EMBL/GenBank/DDBJ databases">
        <authorList>
            <person name="Qu J."/>
            <person name="Murali S.C."/>
            <person name="Bandaranaike D."/>
            <person name="Bellair M."/>
            <person name="Blankenburg K."/>
            <person name="Chao H."/>
            <person name="Dinh H."/>
            <person name="Doddapaneni H."/>
            <person name="Downs B."/>
            <person name="Dugan-Rocha S."/>
            <person name="Elkadiri S."/>
            <person name="Gnanaolivu R.D."/>
            <person name="Hernandez B."/>
            <person name="Javaid M."/>
            <person name="Jayaseelan J.C."/>
            <person name="Lee S."/>
            <person name="Li M."/>
            <person name="Ming W."/>
            <person name="Munidasa M."/>
            <person name="Muniz J."/>
            <person name="Nguyen L."/>
            <person name="Ongeri F."/>
            <person name="Osuji N."/>
            <person name="Pu L.-L."/>
            <person name="Puazo M."/>
            <person name="Qu C."/>
            <person name="Quiroz J."/>
            <person name="Raj R."/>
            <person name="Weissenberger G."/>
            <person name="Xin Y."/>
            <person name="Zou X."/>
            <person name="Han Y."/>
            <person name="Richards S."/>
            <person name="Worley K."/>
            <person name="Muzny D."/>
            <person name="Gibbs R."/>
        </authorList>
    </citation>
    <scope>NUCLEOTIDE SEQUENCE</scope>
    <source>
        <strain evidence="1">Sampled in the wild</strain>
    </source>
</reference>
<evidence type="ECO:0008006" key="3">
    <source>
        <dbReference type="Google" id="ProtNLM"/>
    </source>
</evidence>
<dbReference type="AlphaFoldDB" id="A0A8K0P9V0"/>
<keyword evidence="2" id="KW-1185">Reference proteome</keyword>
<proteinExistence type="predicted"/>